<dbReference type="AlphaFoldDB" id="A0A834M507"/>
<keyword evidence="2" id="KW-0472">Membrane</keyword>
<name>A0A834M507_RHYFE</name>
<proteinExistence type="predicted"/>
<feature type="region of interest" description="Disordered" evidence="1">
    <location>
        <begin position="78"/>
        <end position="99"/>
    </location>
</feature>
<accession>A0A834M507</accession>
<feature type="transmembrane region" description="Helical" evidence="2">
    <location>
        <begin position="6"/>
        <end position="27"/>
    </location>
</feature>
<evidence type="ECO:0000313" key="4">
    <source>
        <dbReference type="Proteomes" id="UP000625711"/>
    </source>
</evidence>
<organism evidence="3 4">
    <name type="scientific">Rhynchophorus ferrugineus</name>
    <name type="common">Red palm weevil</name>
    <name type="synonym">Curculio ferrugineus</name>
    <dbReference type="NCBI Taxonomy" id="354439"/>
    <lineage>
        <taxon>Eukaryota</taxon>
        <taxon>Metazoa</taxon>
        <taxon>Ecdysozoa</taxon>
        <taxon>Arthropoda</taxon>
        <taxon>Hexapoda</taxon>
        <taxon>Insecta</taxon>
        <taxon>Pterygota</taxon>
        <taxon>Neoptera</taxon>
        <taxon>Endopterygota</taxon>
        <taxon>Coleoptera</taxon>
        <taxon>Polyphaga</taxon>
        <taxon>Cucujiformia</taxon>
        <taxon>Curculionidae</taxon>
        <taxon>Dryophthorinae</taxon>
        <taxon>Rhynchophorus</taxon>
    </lineage>
</organism>
<keyword evidence="2" id="KW-1133">Transmembrane helix</keyword>
<keyword evidence="4" id="KW-1185">Reference proteome</keyword>
<evidence type="ECO:0000256" key="2">
    <source>
        <dbReference type="SAM" id="Phobius"/>
    </source>
</evidence>
<evidence type="ECO:0000313" key="3">
    <source>
        <dbReference type="EMBL" id="KAF7265379.1"/>
    </source>
</evidence>
<protein>
    <submittedName>
        <fullName evidence="3">Uncharacterized protein</fullName>
    </submittedName>
</protein>
<reference evidence="3" key="1">
    <citation type="submission" date="2020-08" db="EMBL/GenBank/DDBJ databases">
        <title>Genome sequencing and assembly of the red palm weevil Rhynchophorus ferrugineus.</title>
        <authorList>
            <person name="Dias G.B."/>
            <person name="Bergman C.M."/>
            <person name="Manee M."/>
        </authorList>
    </citation>
    <scope>NUCLEOTIDE SEQUENCE</scope>
    <source>
        <strain evidence="3">AA-2017</strain>
        <tissue evidence="3">Whole larva</tissue>
    </source>
</reference>
<dbReference type="Proteomes" id="UP000625711">
    <property type="component" value="Unassembled WGS sequence"/>
</dbReference>
<dbReference type="EMBL" id="JAACXV010014628">
    <property type="protein sequence ID" value="KAF7265379.1"/>
    <property type="molecule type" value="Genomic_DNA"/>
</dbReference>
<dbReference type="OrthoDB" id="10621525at2759"/>
<keyword evidence="2" id="KW-0812">Transmembrane</keyword>
<feature type="transmembrane region" description="Helical" evidence="2">
    <location>
        <begin position="103"/>
        <end position="120"/>
    </location>
</feature>
<comment type="caution">
    <text evidence="3">The sequence shown here is derived from an EMBL/GenBank/DDBJ whole genome shotgun (WGS) entry which is preliminary data.</text>
</comment>
<evidence type="ECO:0000256" key="1">
    <source>
        <dbReference type="SAM" id="MobiDB-lite"/>
    </source>
</evidence>
<sequence>MFNSFLMFKMVAAIMWAVAIFALKVWILHKGSGDQVVVHEDVHHEHHYENDDHYDHVPVDDWSSYSRKDYAHNLAYREQKPTPSSGEARQQKRKKKKQQMERINMFVMLVALATKVNLILHMLSVAILGKLLIIGVAHLILTKIKFFANLKNSSQGTNKVVYFHDNHHDHHYEDLGNVDSGWFGNY</sequence>
<gene>
    <name evidence="3" type="ORF">GWI33_021225</name>
</gene>